<dbReference type="RefSeq" id="WP_078809970.1">
    <property type="nucleotide sequence ID" value="NZ_FUWM01000011.1"/>
</dbReference>
<dbReference type="GO" id="GO:0051536">
    <property type="term" value="F:iron-sulfur cluster binding"/>
    <property type="evidence" value="ECO:0007669"/>
    <property type="project" value="UniProtKB-KW"/>
</dbReference>
<dbReference type="Gene3D" id="3.40.30.10">
    <property type="entry name" value="Glutaredoxin"/>
    <property type="match status" value="1"/>
</dbReference>
<dbReference type="STRING" id="142842.SAMN02745118_01496"/>
<dbReference type="PANTHER" id="PTHR43578:SF3">
    <property type="entry name" value="NADH-QUINONE OXIDOREDUCTASE SUBUNIT F"/>
    <property type="match status" value="1"/>
</dbReference>
<sequence length="118" mass="13082">MKSLEELEQIKEKAREEMKIREDKAGPRITIAMGTCGIAAGARETLDTILDELNKREINDVTISQTGCIGLCNQEPIIEVKKQGEDSVTYGKVGSKEAREIVTKHIVNDEVVNDLVIQ</sequence>
<keyword evidence="3" id="KW-0411">Iron-sulfur</keyword>
<keyword evidence="2" id="KW-0408">Iron</keyword>
<evidence type="ECO:0000256" key="2">
    <source>
        <dbReference type="ARBA" id="ARBA00023004"/>
    </source>
</evidence>
<name>A0A1T4MK17_9FIRM</name>
<dbReference type="EMBL" id="FUWM01000011">
    <property type="protein sequence ID" value="SJZ67332.1"/>
    <property type="molecule type" value="Genomic_DNA"/>
</dbReference>
<dbReference type="OrthoDB" id="9800692at2"/>
<evidence type="ECO:0000313" key="4">
    <source>
        <dbReference type="EMBL" id="SJZ67332.1"/>
    </source>
</evidence>
<accession>A0A1T4MK17</accession>
<evidence type="ECO:0000256" key="1">
    <source>
        <dbReference type="ARBA" id="ARBA00022723"/>
    </source>
</evidence>
<keyword evidence="5" id="KW-1185">Reference proteome</keyword>
<dbReference type="PANTHER" id="PTHR43578">
    <property type="entry name" value="NADH-QUINONE OXIDOREDUCTASE SUBUNIT F"/>
    <property type="match status" value="1"/>
</dbReference>
<evidence type="ECO:0000313" key="5">
    <source>
        <dbReference type="Proteomes" id="UP000190625"/>
    </source>
</evidence>
<proteinExistence type="predicted"/>
<dbReference type="GO" id="GO:0046872">
    <property type="term" value="F:metal ion binding"/>
    <property type="evidence" value="ECO:0007669"/>
    <property type="project" value="UniProtKB-KW"/>
</dbReference>
<keyword evidence="1" id="KW-0479">Metal-binding</keyword>
<gene>
    <name evidence="4" type="ORF">SAMN02745118_01496</name>
</gene>
<protein>
    <submittedName>
        <fullName evidence="4">NAD(P)-dependent iron-only hydrogenase iron-sulfur protein</fullName>
    </submittedName>
</protein>
<dbReference type="SUPFAM" id="SSF52833">
    <property type="entry name" value="Thioredoxin-like"/>
    <property type="match status" value="1"/>
</dbReference>
<dbReference type="AlphaFoldDB" id="A0A1T4MK17"/>
<dbReference type="Proteomes" id="UP000190625">
    <property type="component" value="Unassembled WGS sequence"/>
</dbReference>
<organism evidence="4 5">
    <name type="scientific">Selenihalanaerobacter shriftii</name>
    <dbReference type="NCBI Taxonomy" id="142842"/>
    <lineage>
        <taxon>Bacteria</taxon>
        <taxon>Bacillati</taxon>
        <taxon>Bacillota</taxon>
        <taxon>Clostridia</taxon>
        <taxon>Halanaerobiales</taxon>
        <taxon>Halobacteroidaceae</taxon>
        <taxon>Selenihalanaerobacter</taxon>
    </lineage>
</organism>
<reference evidence="5" key="1">
    <citation type="submission" date="2017-02" db="EMBL/GenBank/DDBJ databases">
        <authorList>
            <person name="Varghese N."/>
            <person name="Submissions S."/>
        </authorList>
    </citation>
    <scope>NUCLEOTIDE SEQUENCE [LARGE SCALE GENOMIC DNA]</scope>
    <source>
        <strain evidence="5">ATCC BAA-73</strain>
    </source>
</reference>
<dbReference type="InterPro" id="IPR036249">
    <property type="entry name" value="Thioredoxin-like_sf"/>
</dbReference>
<evidence type="ECO:0000256" key="3">
    <source>
        <dbReference type="ARBA" id="ARBA00023014"/>
    </source>
</evidence>
<dbReference type="CDD" id="cd02980">
    <property type="entry name" value="TRX_Fd_family"/>
    <property type="match status" value="1"/>
</dbReference>